<keyword evidence="5" id="KW-0297">G-protein coupled receptor</keyword>
<dbReference type="RefSeq" id="XP_028519718.1">
    <property type="nucleotide sequence ID" value="XM_028663917.1"/>
</dbReference>
<feature type="transmembrane region" description="Helical" evidence="9">
    <location>
        <begin position="141"/>
        <end position="163"/>
    </location>
</feature>
<dbReference type="FunFam" id="1.20.1070.10:FF:000496">
    <property type="entry name" value="Predicted protein"/>
    <property type="match status" value="1"/>
</dbReference>
<dbReference type="InterPro" id="IPR017452">
    <property type="entry name" value="GPCR_Rhodpsn_7TM"/>
</dbReference>
<protein>
    <recommendedName>
        <fullName evidence="10">G-protein coupled receptors family 1 profile domain-containing protein</fullName>
    </recommendedName>
</protein>
<feature type="transmembrane region" description="Helical" evidence="9">
    <location>
        <begin position="27"/>
        <end position="50"/>
    </location>
</feature>
<evidence type="ECO:0000256" key="5">
    <source>
        <dbReference type="ARBA" id="ARBA00023040"/>
    </source>
</evidence>
<keyword evidence="8" id="KW-0807">Transducer</keyword>
<evidence type="ECO:0000313" key="12">
    <source>
        <dbReference type="Proteomes" id="UP000887567"/>
    </source>
</evidence>
<dbReference type="GeneID" id="114576726"/>
<dbReference type="PRINTS" id="PR00237">
    <property type="entry name" value="GPCRRHODOPSN"/>
</dbReference>
<keyword evidence="2" id="KW-1003">Cell membrane</keyword>
<evidence type="ECO:0000256" key="1">
    <source>
        <dbReference type="ARBA" id="ARBA00004651"/>
    </source>
</evidence>
<dbReference type="EnsemblMetazoa" id="XM_028663917.1">
    <property type="protein sequence ID" value="XP_028519718.1"/>
    <property type="gene ID" value="LOC114576726"/>
</dbReference>
<dbReference type="PANTHER" id="PTHR24247">
    <property type="entry name" value="5-HYDROXYTRYPTAMINE RECEPTOR"/>
    <property type="match status" value="1"/>
</dbReference>
<dbReference type="InterPro" id="IPR000276">
    <property type="entry name" value="GPCR_Rhodpsn"/>
</dbReference>
<reference evidence="11" key="1">
    <citation type="submission" date="2022-11" db="UniProtKB">
        <authorList>
            <consortium name="EnsemblMetazoa"/>
        </authorList>
    </citation>
    <scope>IDENTIFICATION</scope>
</reference>
<feature type="transmembrane region" description="Helical" evidence="9">
    <location>
        <begin position="183"/>
        <end position="207"/>
    </location>
</feature>
<dbReference type="GO" id="GO:0007268">
    <property type="term" value="P:chemical synaptic transmission"/>
    <property type="evidence" value="ECO:0007669"/>
    <property type="project" value="TreeGrafter"/>
</dbReference>
<evidence type="ECO:0000256" key="9">
    <source>
        <dbReference type="SAM" id="Phobius"/>
    </source>
</evidence>
<dbReference type="SUPFAM" id="SSF81321">
    <property type="entry name" value="Family A G protein-coupled receptor-like"/>
    <property type="match status" value="1"/>
</dbReference>
<organism evidence="11 12">
    <name type="scientific">Exaiptasia diaphana</name>
    <name type="common">Tropical sea anemone</name>
    <name type="synonym">Aiptasia pulchella</name>
    <dbReference type="NCBI Taxonomy" id="2652724"/>
    <lineage>
        <taxon>Eukaryota</taxon>
        <taxon>Metazoa</taxon>
        <taxon>Cnidaria</taxon>
        <taxon>Anthozoa</taxon>
        <taxon>Hexacorallia</taxon>
        <taxon>Actiniaria</taxon>
        <taxon>Aiptasiidae</taxon>
        <taxon>Exaiptasia</taxon>
    </lineage>
</organism>
<dbReference type="Pfam" id="PF00001">
    <property type="entry name" value="7tm_1"/>
    <property type="match status" value="1"/>
</dbReference>
<evidence type="ECO:0000313" key="11">
    <source>
        <dbReference type="EnsemblMetazoa" id="XP_028519718.1"/>
    </source>
</evidence>
<accession>A0A913YXB3</accession>
<evidence type="ECO:0000256" key="3">
    <source>
        <dbReference type="ARBA" id="ARBA00022692"/>
    </source>
</evidence>
<dbReference type="GO" id="GO:0030425">
    <property type="term" value="C:dendrite"/>
    <property type="evidence" value="ECO:0007669"/>
    <property type="project" value="TreeGrafter"/>
</dbReference>
<evidence type="ECO:0000256" key="4">
    <source>
        <dbReference type="ARBA" id="ARBA00022989"/>
    </source>
</evidence>
<evidence type="ECO:0000259" key="10">
    <source>
        <dbReference type="PROSITE" id="PS50262"/>
    </source>
</evidence>
<dbReference type="PROSITE" id="PS50262">
    <property type="entry name" value="G_PROTEIN_RECEP_F1_2"/>
    <property type="match status" value="1"/>
</dbReference>
<dbReference type="CDD" id="cd14967">
    <property type="entry name" value="7tmA_amine_R-like"/>
    <property type="match status" value="1"/>
</dbReference>
<evidence type="ECO:0000256" key="8">
    <source>
        <dbReference type="ARBA" id="ARBA00023224"/>
    </source>
</evidence>
<dbReference type="GO" id="GO:0004993">
    <property type="term" value="F:G protein-coupled serotonin receptor activity"/>
    <property type="evidence" value="ECO:0007669"/>
    <property type="project" value="TreeGrafter"/>
</dbReference>
<dbReference type="Gene3D" id="1.20.1070.10">
    <property type="entry name" value="Rhodopsin 7-helix transmembrane proteins"/>
    <property type="match status" value="1"/>
</dbReference>
<keyword evidence="3 9" id="KW-0812">Transmembrane</keyword>
<keyword evidence="6 9" id="KW-0472">Membrane</keyword>
<feature type="domain" description="G-protein coupled receptors family 1 profile" evidence="10">
    <location>
        <begin position="40"/>
        <end position="310"/>
    </location>
</feature>
<proteinExistence type="predicted"/>
<feature type="transmembrane region" description="Helical" evidence="9">
    <location>
        <begin position="247"/>
        <end position="270"/>
    </location>
</feature>
<name>A0A913YXB3_EXADI</name>
<dbReference type="Proteomes" id="UP000887567">
    <property type="component" value="Unplaced"/>
</dbReference>
<sequence length="372" mass="41598">MSLANLTNNTIYDPCGIPTLPSYAAQVAFLFVILIVTIIGNFVVFMTVILTHSLRVFTNFLVASLAVSDLLVGSISLPFRIHQTIHNTKWCLSVGACRFWICADLFCCCASVGNLSLISIDRFLATKYPMNYHEILSKKTQVIMISIVWLYAIIVASVGLKSWTFPNLPAVQINDACFKNDPYFYTFAACVGFFLPLTVVLVAYSYVFRVSVSHWRAIRRLTVPSIDLNQTSQRRALTREIKAAKTLAVVVGAFVVCWAPFFIILLARFWCTTCFQSNNNSTLSGFYTFVNIAFIYTLPNINSTLNPFIYVIFSRKLRQAFIRLFNDIVNRIRGNNDEIALTGRGHDNNGCPTNHASEATIDGVQTVGISPL</sequence>
<feature type="transmembrane region" description="Helical" evidence="9">
    <location>
        <begin position="57"/>
        <end position="78"/>
    </location>
</feature>
<comment type="subcellular location">
    <subcellularLocation>
        <location evidence="1">Cell membrane</location>
        <topology evidence="1">Multi-pass membrane protein</topology>
    </subcellularLocation>
</comment>
<keyword evidence="4 9" id="KW-1133">Transmembrane helix</keyword>
<dbReference type="AlphaFoldDB" id="A0A913YXB3"/>
<dbReference type="GO" id="GO:0005886">
    <property type="term" value="C:plasma membrane"/>
    <property type="evidence" value="ECO:0007669"/>
    <property type="project" value="UniProtKB-SubCell"/>
</dbReference>
<evidence type="ECO:0000256" key="7">
    <source>
        <dbReference type="ARBA" id="ARBA00023170"/>
    </source>
</evidence>
<dbReference type="PANTHER" id="PTHR24247:SF202">
    <property type="entry name" value="5-HYDROXYTRYPTAMINE RECEPTOR 1"/>
    <property type="match status" value="1"/>
</dbReference>
<keyword evidence="7" id="KW-0675">Receptor</keyword>
<dbReference type="OrthoDB" id="5977853at2759"/>
<dbReference type="GO" id="GO:0007187">
    <property type="term" value="P:G protein-coupled receptor signaling pathway, coupled to cyclic nucleotide second messenger"/>
    <property type="evidence" value="ECO:0007669"/>
    <property type="project" value="TreeGrafter"/>
</dbReference>
<dbReference type="GO" id="GO:0030594">
    <property type="term" value="F:neurotransmitter receptor activity"/>
    <property type="evidence" value="ECO:0007669"/>
    <property type="project" value="TreeGrafter"/>
</dbReference>
<evidence type="ECO:0000256" key="6">
    <source>
        <dbReference type="ARBA" id="ARBA00023136"/>
    </source>
</evidence>
<dbReference type="GO" id="GO:0045202">
    <property type="term" value="C:synapse"/>
    <property type="evidence" value="ECO:0007669"/>
    <property type="project" value="GOC"/>
</dbReference>
<dbReference type="OMA" id="HQTIHNT"/>
<feature type="transmembrane region" description="Helical" evidence="9">
    <location>
        <begin position="98"/>
        <end position="120"/>
    </location>
</feature>
<evidence type="ECO:0000256" key="2">
    <source>
        <dbReference type="ARBA" id="ARBA00022475"/>
    </source>
</evidence>
<keyword evidence="12" id="KW-1185">Reference proteome</keyword>
<dbReference type="SMART" id="SM01381">
    <property type="entry name" value="7TM_GPCR_Srsx"/>
    <property type="match status" value="1"/>
</dbReference>
<feature type="transmembrane region" description="Helical" evidence="9">
    <location>
        <begin position="290"/>
        <end position="313"/>
    </location>
</feature>
<dbReference type="KEGG" id="epa:114576726"/>